<dbReference type="InterPro" id="IPR002119">
    <property type="entry name" value="Histone_H2A"/>
</dbReference>
<evidence type="ECO:0000313" key="3">
    <source>
        <dbReference type="EMBL" id="OMO84134.1"/>
    </source>
</evidence>
<dbReference type="EMBL" id="AWUE01017883">
    <property type="protein sequence ID" value="OMO84134.1"/>
    <property type="molecule type" value="Genomic_DNA"/>
</dbReference>
<dbReference type="STRING" id="93759.A0A1R3ING7"/>
<dbReference type="AlphaFoldDB" id="A0A1R3ING7"/>
<dbReference type="Proteomes" id="UP000187203">
    <property type="component" value="Unassembled WGS sequence"/>
</dbReference>
<dbReference type="PRINTS" id="PR00620">
    <property type="entry name" value="HISTONEH2A"/>
</dbReference>
<dbReference type="GO" id="GO:0046982">
    <property type="term" value="F:protein heterodimerization activity"/>
    <property type="evidence" value="ECO:0007669"/>
    <property type="project" value="InterPro"/>
</dbReference>
<name>A0A1R3ING7_9ROSI</name>
<accession>A0A1R3ING7</accession>
<dbReference type="GO" id="GO:0003677">
    <property type="term" value="F:DNA binding"/>
    <property type="evidence" value="ECO:0007669"/>
    <property type="project" value="InterPro"/>
</dbReference>
<dbReference type="InterPro" id="IPR032454">
    <property type="entry name" value="Histone_H2A_C"/>
</dbReference>
<dbReference type="GO" id="GO:0030527">
    <property type="term" value="F:structural constituent of chromatin"/>
    <property type="evidence" value="ECO:0007669"/>
    <property type="project" value="InterPro"/>
</dbReference>
<feature type="domain" description="Histone H2A C-terminal" evidence="2">
    <location>
        <begin position="66"/>
        <end position="97"/>
    </location>
</feature>
<comment type="caution">
    <text evidence="3">The sequence shown here is derived from an EMBL/GenBank/DDBJ whole genome shotgun (WGS) entry which is preliminary data.</text>
</comment>
<dbReference type="SMART" id="SM00414">
    <property type="entry name" value="H2A"/>
    <property type="match status" value="1"/>
</dbReference>
<evidence type="ECO:0000256" key="1">
    <source>
        <dbReference type="SAM" id="MobiDB-lite"/>
    </source>
</evidence>
<feature type="region of interest" description="Disordered" evidence="1">
    <location>
        <begin position="1"/>
        <end position="22"/>
    </location>
</feature>
<keyword evidence="4" id="KW-1185">Reference proteome</keyword>
<sequence length="320" mass="34787">MTSKGGSTKGGRGKPSASKSTSRSPIYLSAVLEYLATELTGNAARDNKKNRIVPRHIQLAERNDEEELSKLLGSVTIANGGVLPKIHQTLLPKKAGRDKGYIGYASQTPFVTVVHRFPGDIQQYVRGQVLALSHMNEGSLLARRASSCTIKQVRHSWRSFVDGEPGKAFGGESWGLLPYRRGIESRAWQMNAASLFFQLAVDGGPGKAFGGDSWAHAPKCPAPYRCLAEAEVSVGDASQLYTLSIWFMPPKCPVPDRCFAEAEVSVGDTRQLLTELLRGRIRPTGGSSGQVDLCCCQAHAPKCPALDRCLVEAEVKYLWL</sequence>
<dbReference type="GO" id="GO:0000786">
    <property type="term" value="C:nucleosome"/>
    <property type="evidence" value="ECO:0007669"/>
    <property type="project" value="InterPro"/>
</dbReference>
<gene>
    <name evidence="3" type="ORF">COLO4_22207</name>
</gene>
<dbReference type="Gene3D" id="1.10.20.10">
    <property type="entry name" value="Histone, subunit A"/>
    <property type="match status" value="1"/>
</dbReference>
<organism evidence="3 4">
    <name type="scientific">Corchorus olitorius</name>
    <dbReference type="NCBI Taxonomy" id="93759"/>
    <lineage>
        <taxon>Eukaryota</taxon>
        <taxon>Viridiplantae</taxon>
        <taxon>Streptophyta</taxon>
        <taxon>Embryophyta</taxon>
        <taxon>Tracheophyta</taxon>
        <taxon>Spermatophyta</taxon>
        <taxon>Magnoliopsida</taxon>
        <taxon>eudicotyledons</taxon>
        <taxon>Gunneridae</taxon>
        <taxon>Pentapetalae</taxon>
        <taxon>rosids</taxon>
        <taxon>malvids</taxon>
        <taxon>Malvales</taxon>
        <taxon>Malvaceae</taxon>
        <taxon>Grewioideae</taxon>
        <taxon>Apeibeae</taxon>
        <taxon>Corchorus</taxon>
    </lineage>
</organism>
<dbReference type="Pfam" id="PF16211">
    <property type="entry name" value="Histone_H2A_C"/>
    <property type="match status" value="1"/>
</dbReference>
<dbReference type="CDD" id="cd00074">
    <property type="entry name" value="HFD_H2A"/>
    <property type="match status" value="1"/>
</dbReference>
<dbReference type="SUPFAM" id="SSF47113">
    <property type="entry name" value="Histone-fold"/>
    <property type="match status" value="1"/>
</dbReference>
<reference evidence="4" key="1">
    <citation type="submission" date="2013-09" db="EMBL/GenBank/DDBJ databases">
        <title>Corchorus olitorius genome sequencing.</title>
        <authorList>
            <person name="Alam M."/>
            <person name="Haque M.S."/>
            <person name="Islam M.S."/>
            <person name="Emdad E.M."/>
            <person name="Islam M.M."/>
            <person name="Ahmed B."/>
            <person name="Halim A."/>
            <person name="Hossen Q.M.M."/>
            <person name="Hossain M.Z."/>
            <person name="Ahmed R."/>
            <person name="Khan M.M."/>
            <person name="Islam R."/>
            <person name="Rashid M.M."/>
            <person name="Khan S.A."/>
            <person name="Rahman M.S."/>
            <person name="Alam M."/>
            <person name="Yahiya A.S."/>
            <person name="Khan M.S."/>
            <person name="Azam M.S."/>
            <person name="Haque T."/>
            <person name="Lashkar M.Z.H."/>
            <person name="Akhand A.I."/>
            <person name="Morshed G."/>
            <person name="Roy S."/>
            <person name="Uddin K.S."/>
            <person name="Rabeya T."/>
            <person name="Hossain A.S."/>
            <person name="Chowdhury A."/>
            <person name="Snigdha A.R."/>
            <person name="Mortoza M.S."/>
            <person name="Matin S.A."/>
            <person name="Hoque S.M.E."/>
            <person name="Islam M.K."/>
            <person name="Roy D.K."/>
            <person name="Haider R."/>
            <person name="Moosa M.M."/>
            <person name="Elias S.M."/>
            <person name="Hasan A.M."/>
            <person name="Jahan S."/>
            <person name="Shafiuddin M."/>
            <person name="Mahmood N."/>
            <person name="Shommy N.S."/>
        </authorList>
    </citation>
    <scope>NUCLEOTIDE SEQUENCE [LARGE SCALE GENOMIC DNA]</scope>
    <source>
        <strain evidence="4">cv. O-4</strain>
    </source>
</reference>
<proteinExistence type="predicted"/>
<evidence type="ECO:0000259" key="2">
    <source>
        <dbReference type="Pfam" id="PF16211"/>
    </source>
</evidence>
<dbReference type="InterPro" id="IPR009072">
    <property type="entry name" value="Histone-fold"/>
</dbReference>
<protein>
    <submittedName>
        <fullName evidence="3">Histone H2A</fullName>
    </submittedName>
</protein>
<dbReference type="PANTHER" id="PTHR23430">
    <property type="entry name" value="HISTONE H2A"/>
    <property type="match status" value="1"/>
</dbReference>
<evidence type="ECO:0000313" key="4">
    <source>
        <dbReference type="Proteomes" id="UP000187203"/>
    </source>
</evidence>